<evidence type="ECO:0000259" key="6">
    <source>
        <dbReference type="PROSITE" id="PS50199"/>
    </source>
</evidence>
<dbReference type="InterPro" id="IPR007716">
    <property type="entry name" value="NPL4_Zn-bd_put"/>
</dbReference>
<dbReference type="Pfam" id="PF05021">
    <property type="entry name" value="NPL4"/>
    <property type="match status" value="1"/>
</dbReference>
<dbReference type="PROSITE" id="PS50199">
    <property type="entry name" value="ZF_RANBP2_2"/>
    <property type="match status" value="1"/>
</dbReference>
<evidence type="ECO:0000256" key="1">
    <source>
        <dbReference type="ARBA" id="ARBA00011025"/>
    </source>
</evidence>
<proteinExistence type="inferred from homology"/>
<keyword evidence="9" id="KW-1185">Reference proteome</keyword>
<dbReference type="Proteomes" id="UP000230423">
    <property type="component" value="Unassembled WGS sequence"/>
</dbReference>
<sequence length="348" mass="39654">MVLEAKEKEKLDDVDLILAAEDGQIKRSRDPKMCHHNARQKCAHCLPIDPYDEDYLKSKDIKHMSFHAHVRKLTSGHGKGSQLKRPLENIRCTIDLNCPAHKPYPKGVCTKCKPPVMTLNRQKYRHVDNIFFENQDIVNDFLNFWRTTGNQRIGYLIGKYQPFSDVPLGIKATVAAIYEPPQNCSPDGVELLEDPHEDAVDQLCNWLGLKRVGWIFTDLWSADRVKGTVHCTRHKVSNQCTALVEAQLLCPTNHPELAYIREKPLTESQYLTDVQFTVLCTAVCTQDREAAIEWARETVNWQQLVALCHEQGRSHESTVASTWSCKHCTFENTEQRPDCSMCGLPAGN</sequence>
<dbReference type="GO" id="GO:0031625">
    <property type="term" value="F:ubiquitin protein ligase binding"/>
    <property type="evidence" value="ECO:0007669"/>
    <property type="project" value="TreeGrafter"/>
</dbReference>
<dbReference type="PANTHER" id="PTHR12710:SF0">
    <property type="entry name" value="NUCLEAR PROTEIN LOCALIZATION PROTEIN 4 HOMOLOG"/>
    <property type="match status" value="1"/>
</dbReference>
<evidence type="ECO:0000256" key="3">
    <source>
        <dbReference type="ARBA" id="ARBA00022771"/>
    </source>
</evidence>
<dbReference type="Gene3D" id="2.30.30.380">
    <property type="entry name" value="Zn-finger domain of Sec23/24"/>
    <property type="match status" value="1"/>
</dbReference>
<accession>A0A2G9U3D8</accession>
<gene>
    <name evidence="8" type="ORF">TELCIR_13694</name>
</gene>
<dbReference type="PROSITE" id="PS01358">
    <property type="entry name" value="ZF_RANBP2_1"/>
    <property type="match status" value="1"/>
</dbReference>
<dbReference type="AlphaFoldDB" id="A0A2G9U3D8"/>
<feature type="domain" description="MPN" evidence="7">
    <location>
        <begin position="130"/>
        <end position="265"/>
    </location>
</feature>
<protein>
    <submittedName>
        <fullName evidence="8">Nuclear protein localization protein 4 domain protein</fullName>
    </submittedName>
</protein>
<name>A0A2G9U3D8_TELCI</name>
<keyword evidence="2" id="KW-0479">Metal-binding</keyword>
<dbReference type="GO" id="GO:0006511">
    <property type="term" value="P:ubiquitin-dependent protein catabolic process"/>
    <property type="evidence" value="ECO:0007669"/>
    <property type="project" value="InterPro"/>
</dbReference>
<dbReference type="InterPro" id="IPR016563">
    <property type="entry name" value="Npl4"/>
</dbReference>
<evidence type="ECO:0000259" key="7">
    <source>
        <dbReference type="PROSITE" id="PS50249"/>
    </source>
</evidence>
<dbReference type="GO" id="GO:0008270">
    <property type="term" value="F:zinc ion binding"/>
    <property type="evidence" value="ECO:0007669"/>
    <property type="project" value="UniProtKB-KW"/>
</dbReference>
<dbReference type="InterPro" id="IPR037518">
    <property type="entry name" value="MPN"/>
</dbReference>
<dbReference type="GO" id="GO:0005634">
    <property type="term" value="C:nucleus"/>
    <property type="evidence" value="ECO:0007669"/>
    <property type="project" value="TreeGrafter"/>
</dbReference>
<dbReference type="InterPro" id="IPR036443">
    <property type="entry name" value="Znf_RanBP2_sf"/>
</dbReference>
<dbReference type="GO" id="GO:0043130">
    <property type="term" value="F:ubiquitin binding"/>
    <property type="evidence" value="ECO:0007669"/>
    <property type="project" value="TreeGrafter"/>
</dbReference>
<dbReference type="PROSITE" id="PS50249">
    <property type="entry name" value="MPN"/>
    <property type="match status" value="1"/>
</dbReference>
<dbReference type="InterPro" id="IPR007717">
    <property type="entry name" value="NPL4_C"/>
</dbReference>
<dbReference type="SMART" id="SM00547">
    <property type="entry name" value="ZnF_RBZ"/>
    <property type="match status" value="1"/>
</dbReference>
<dbReference type="EMBL" id="KZ349684">
    <property type="protein sequence ID" value="PIO64668.1"/>
    <property type="molecule type" value="Genomic_DNA"/>
</dbReference>
<reference evidence="8 9" key="1">
    <citation type="submission" date="2015-09" db="EMBL/GenBank/DDBJ databases">
        <title>Draft genome of the parasitic nematode Teladorsagia circumcincta isolate WARC Sus (inbred).</title>
        <authorList>
            <person name="Mitreva M."/>
        </authorList>
    </citation>
    <scope>NUCLEOTIDE SEQUENCE [LARGE SCALE GENOMIC DNA]</scope>
    <source>
        <strain evidence="8 9">S</strain>
    </source>
</reference>
<dbReference type="SUPFAM" id="SSF90209">
    <property type="entry name" value="Ran binding protein zinc finger-like"/>
    <property type="match status" value="1"/>
</dbReference>
<dbReference type="PANTHER" id="PTHR12710">
    <property type="entry name" value="NUCLEAR PROTEIN LOCALIZATION 4"/>
    <property type="match status" value="1"/>
</dbReference>
<keyword evidence="3 5" id="KW-0863">Zinc-finger</keyword>
<feature type="domain" description="RanBP2-type" evidence="6">
    <location>
        <begin position="319"/>
        <end position="348"/>
    </location>
</feature>
<comment type="similarity">
    <text evidence="1">Belongs to the NPL4 family.</text>
</comment>
<keyword evidence="4" id="KW-0862">Zinc</keyword>
<dbReference type="OrthoDB" id="10251089at2759"/>
<dbReference type="InterPro" id="IPR001876">
    <property type="entry name" value="Znf_RanBP2"/>
</dbReference>
<dbReference type="CDD" id="cd08061">
    <property type="entry name" value="MPN_NPL4"/>
    <property type="match status" value="1"/>
</dbReference>
<evidence type="ECO:0000313" key="8">
    <source>
        <dbReference type="EMBL" id="PIO64668.1"/>
    </source>
</evidence>
<evidence type="ECO:0000256" key="2">
    <source>
        <dbReference type="ARBA" id="ARBA00022723"/>
    </source>
</evidence>
<evidence type="ECO:0000256" key="4">
    <source>
        <dbReference type="ARBA" id="ARBA00022833"/>
    </source>
</evidence>
<evidence type="ECO:0000256" key="5">
    <source>
        <dbReference type="PROSITE-ProRule" id="PRU00322"/>
    </source>
</evidence>
<evidence type="ECO:0000313" key="9">
    <source>
        <dbReference type="Proteomes" id="UP000230423"/>
    </source>
</evidence>
<organism evidence="8 9">
    <name type="scientific">Teladorsagia circumcincta</name>
    <name type="common">Brown stomach worm</name>
    <name type="synonym">Ostertagia circumcincta</name>
    <dbReference type="NCBI Taxonomy" id="45464"/>
    <lineage>
        <taxon>Eukaryota</taxon>
        <taxon>Metazoa</taxon>
        <taxon>Ecdysozoa</taxon>
        <taxon>Nematoda</taxon>
        <taxon>Chromadorea</taxon>
        <taxon>Rhabditida</taxon>
        <taxon>Rhabditina</taxon>
        <taxon>Rhabditomorpha</taxon>
        <taxon>Strongyloidea</taxon>
        <taxon>Trichostrongylidae</taxon>
        <taxon>Teladorsagia</taxon>
    </lineage>
</organism>
<dbReference type="Pfam" id="PF05020">
    <property type="entry name" value="zf-NPL4"/>
    <property type="match status" value="1"/>
</dbReference>